<feature type="non-terminal residue" evidence="1">
    <location>
        <position position="69"/>
    </location>
</feature>
<dbReference type="PANTHER" id="PTHR47481:SF10">
    <property type="entry name" value="COPIA-LIKE POLYPROTEIN_RETROTRANSPOSON"/>
    <property type="match status" value="1"/>
</dbReference>
<dbReference type="Proteomes" id="UP000265520">
    <property type="component" value="Unassembled WGS sequence"/>
</dbReference>
<keyword evidence="2" id="KW-1185">Reference proteome</keyword>
<name>A0A392UN16_9FABA</name>
<organism evidence="1 2">
    <name type="scientific">Trifolium medium</name>
    <dbReference type="NCBI Taxonomy" id="97028"/>
    <lineage>
        <taxon>Eukaryota</taxon>
        <taxon>Viridiplantae</taxon>
        <taxon>Streptophyta</taxon>
        <taxon>Embryophyta</taxon>
        <taxon>Tracheophyta</taxon>
        <taxon>Spermatophyta</taxon>
        <taxon>Magnoliopsida</taxon>
        <taxon>eudicotyledons</taxon>
        <taxon>Gunneridae</taxon>
        <taxon>Pentapetalae</taxon>
        <taxon>rosids</taxon>
        <taxon>fabids</taxon>
        <taxon>Fabales</taxon>
        <taxon>Fabaceae</taxon>
        <taxon>Papilionoideae</taxon>
        <taxon>50 kb inversion clade</taxon>
        <taxon>NPAAA clade</taxon>
        <taxon>Hologalegina</taxon>
        <taxon>IRL clade</taxon>
        <taxon>Trifolieae</taxon>
        <taxon>Trifolium</taxon>
    </lineage>
</organism>
<dbReference type="AlphaFoldDB" id="A0A392UN16"/>
<evidence type="ECO:0000313" key="1">
    <source>
        <dbReference type="EMBL" id="MCI73155.1"/>
    </source>
</evidence>
<accession>A0A392UN16</accession>
<protein>
    <submittedName>
        <fullName evidence="1">Uncharacterized protein</fullName>
    </submittedName>
</protein>
<reference evidence="1 2" key="1">
    <citation type="journal article" date="2018" name="Front. Plant Sci.">
        <title>Red Clover (Trifolium pratense) and Zigzag Clover (T. medium) - A Picture of Genomic Similarities and Differences.</title>
        <authorList>
            <person name="Dluhosova J."/>
            <person name="Istvanek J."/>
            <person name="Nedelnik J."/>
            <person name="Repkova J."/>
        </authorList>
    </citation>
    <scope>NUCLEOTIDE SEQUENCE [LARGE SCALE GENOMIC DNA]</scope>
    <source>
        <strain evidence="2">cv. 10/8</strain>
        <tissue evidence="1">Leaf</tissue>
    </source>
</reference>
<evidence type="ECO:0000313" key="2">
    <source>
        <dbReference type="Proteomes" id="UP000265520"/>
    </source>
</evidence>
<comment type="caution">
    <text evidence="1">The sequence shown here is derived from an EMBL/GenBank/DDBJ whole genome shotgun (WGS) entry which is preliminary data.</text>
</comment>
<dbReference type="PANTHER" id="PTHR47481">
    <property type="match status" value="1"/>
</dbReference>
<dbReference type="EMBL" id="LXQA010832401">
    <property type="protein sequence ID" value="MCI73155.1"/>
    <property type="molecule type" value="Genomic_DNA"/>
</dbReference>
<proteinExistence type="predicted"/>
<sequence>MILGGDTTHYIWSSLHEQLLPNTDDGEAQLKNSLYALSKRNLSLDEYIKKFKELCHKLTAIGKPISDVD</sequence>